<evidence type="ECO:0000313" key="7">
    <source>
        <dbReference type="Proteomes" id="UP000481153"/>
    </source>
</evidence>
<dbReference type="SUPFAM" id="SSF56399">
    <property type="entry name" value="ADP-ribosylation"/>
    <property type="match status" value="1"/>
</dbReference>
<dbReference type="CDD" id="cd19756">
    <property type="entry name" value="Bbox2"/>
    <property type="match status" value="1"/>
</dbReference>
<dbReference type="PANTHER" id="PTHR25462:SF229">
    <property type="entry name" value="TRANSCRIPTION INTERMEDIARY FACTOR 1-BETA"/>
    <property type="match status" value="1"/>
</dbReference>
<keyword evidence="2" id="KW-0862">Zinc</keyword>
<evidence type="ECO:0000256" key="2">
    <source>
        <dbReference type="ARBA" id="ARBA00022833"/>
    </source>
</evidence>
<feature type="domain" description="B box-type" evidence="5">
    <location>
        <begin position="235"/>
        <end position="282"/>
    </location>
</feature>
<dbReference type="GO" id="GO:0006513">
    <property type="term" value="P:protein monoubiquitination"/>
    <property type="evidence" value="ECO:0007669"/>
    <property type="project" value="TreeGrafter"/>
</dbReference>
<dbReference type="AlphaFoldDB" id="A0A6G0WJC2"/>
<dbReference type="Proteomes" id="UP000481153">
    <property type="component" value="Unassembled WGS sequence"/>
</dbReference>
<dbReference type="SMART" id="SM00336">
    <property type="entry name" value="BBOX"/>
    <property type="match status" value="2"/>
</dbReference>
<reference evidence="6 7" key="1">
    <citation type="submission" date="2019-07" db="EMBL/GenBank/DDBJ databases">
        <title>Genomics analysis of Aphanomyces spp. identifies a new class of oomycete effector associated with host adaptation.</title>
        <authorList>
            <person name="Gaulin E."/>
        </authorList>
    </citation>
    <scope>NUCLEOTIDE SEQUENCE [LARGE SCALE GENOMIC DNA]</scope>
    <source>
        <strain evidence="6 7">ATCC 201684</strain>
    </source>
</reference>
<gene>
    <name evidence="6" type="ORF">Ae201684_014603</name>
</gene>
<dbReference type="Gene3D" id="3.30.160.60">
    <property type="entry name" value="Classic Zinc Finger"/>
    <property type="match status" value="1"/>
</dbReference>
<dbReference type="PROSITE" id="PS50119">
    <property type="entry name" value="ZF_BBOX"/>
    <property type="match status" value="2"/>
</dbReference>
<protein>
    <recommendedName>
        <fullName evidence="5">B box-type domain-containing protein</fullName>
    </recommendedName>
</protein>
<feature type="compositionally biased region" description="Polar residues" evidence="4">
    <location>
        <begin position="561"/>
        <end position="571"/>
    </location>
</feature>
<feature type="domain" description="B box-type" evidence="5">
    <location>
        <begin position="290"/>
        <end position="337"/>
    </location>
</feature>
<keyword evidence="3" id="KW-0863">Zinc-finger</keyword>
<dbReference type="GO" id="GO:0008270">
    <property type="term" value="F:zinc ion binding"/>
    <property type="evidence" value="ECO:0007669"/>
    <property type="project" value="UniProtKB-KW"/>
</dbReference>
<dbReference type="EMBL" id="VJMJ01000198">
    <property type="protein sequence ID" value="KAF0727343.1"/>
    <property type="molecule type" value="Genomic_DNA"/>
</dbReference>
<dbReference type="VEuPathDB" id="FungiDB:AeMF1_013277"/>
<evidence type="ECO:0000313" key="6">
    <source>
        <dbReference type="EMBL" id="KAF0727343.1"/>
    </source>
</evidence>
<evidence type="ECO:0000256" key="4">
    <source>
        <dbReference type="SAM" id="MobiDB-lite"/>
    </source>
</evidence>
<proteinExistence type="predicted"/>
<evidence type="ECO:0000256" key="3">
    <source>
        <dbReference type="PROSITE-ProRule" id="PRU00024"/>
    </source>
</evidence>
<dbReference type="InterPro" id="IPR049808">
    <property type="entry name" value="CONSTANS-like_Bbox1"/>
</dbReference>
<keyword evidence="7" id="KW-1185">Reference proteome</keyword>
<dbReference type="Gene3D" id="3.90.228.10">
    <property type="match status" value="1"/>
</dbReference>
<dbReference type="SUPFAM" id="SSF57845">
    <property type="entry name" value="B-box zinc-binding domain"/>
    <property type="match status" value="1"/>
</dbReference>
<dbReference type="Pfam" id="PF00643">
    <property type="entry name" value="zf-B_box"/>
    <property type="match status" value="2"/>
</dbReference>
<dbReference type="InterPro" id="IPR047153">
    <property type="entry name" value="TRIM45/56/19-like"/>
</dbReference>
<name>A0A6G0WJC2_9STRA</name>
<feature type="compositionally biased region" description="Basic and acidic residues" evidence="4">
    <location>
        <begin position="572"/>
        <end position="584"/>
    </location>
</feature>
<dbReference type="CDD" id="cd19821">
    <property type="entry name" value="Bbox1_BBX-like"/>
    <property type="match status" value="1"/>
</dbReference>
<feature type="region of interest" description="Disordered" evidence="4">
    <location>
        <begin position="529"/>
        <end position="584"/>
    </location>
</feature>
<sequence>MAGVQAPPIKSGSSLRLLLSPHTADDQPSAQGAIDNSFDTGAGVVATSSDDSAGPSQVASVNSLNPLTKDFQRVRYLLQASLPGFRVHDDMTIWEMKNPMLENQYETHAAGLLELDSWVAVEDLGPSMAQMYSYSFTSLDTTQGMKFTTGNIVLDNPGQTGSRQYVLCKVATGRSLPIETEESAKTRLPSGFHSYYLTPKSPSESNYYHEYILTSTQQVLPRFLVRFDYSAIESKTQAICALCEKEHAAVACRSCEAELCATCDENVHSANKLAGRHKRTNLSQSSGGLAPAVPCRIHESKTVEFYCPACAIPVCVHCKMVGDHSCGDKGSHRLVSLAEAYDQGLKDSSKADPLVEARKQLIATKTKQIQERATDVRRNMSEVEAHIRSSLEIALARLADEGKAKLGILKCEELELARQIQQIEWTETFLASQRNVLAPVDFLAAWNQHKPLRAEQREFPVVHLASAECVKPDIQLLGRLVVVSGDDGPPEDILDKKDPVYSATTSGHVMSPKGKKIIEEVKNDLIKTAATSPQKLGQEIKKEGSTGRGGAISVGPRRPNGSVTDDCWSTQLRKEMAPTSDKAD</sequence>
<dbReference type="PANTHER" id="PTHR25462">
    <property type="entry name" value="BONUS, ISOFORM C-RELATED"/>
    <property type="match status" value="1"/>
</dbReference>
<dbReference type="InterPro" id="IPR000315">
    <property type="entry name" value="Znf_B-box"/>
</dbReference>
<dbReference type="GO" id="GO:0061630">
    <property type="term" value="F:ubiquitin protein ligase activity"/>
    <property type="evidence" value="ECO:0007669"/>
    <property type="project" value="TreeGrafter"/>
</dbReference>
<evidence type="ECO:0000259" key="5">
    <source>
        <dbReference type="PROSITE" id="PS50119"/>
    </source>
</evidence>
<organism evidence="6 7">
    <name type="scientific">Aphanomyces euteiches</name>
    <dbReference type="NCBI Taxonomy" id="100861"/>
    <lineage>
        <taxon>Eukaryota</taxon>
        <taxon>Sar</taxon>
        <taxon>Stramenopiles</taxon>
        <taxon>Oomycota</taxon>
        <taxon>Saprolegniomycetes</taxon>
        <taxon>Saprolegniales</taxon>
        <taxon>Verrucalvaceae</taxon>
        <taxon>Aphanomyces</taxon>
    </lineage>
</organism>
<accession>A0A6G0WJC2</accession>
<comment type="caution">
    <text evidence="6">The sequence shown here is derived from an EMBL/GenBank/DDBJ whole genome shotgun (WGS) entry which is preliminary data.</text>
</comment>
<evidence type="ECO:0000256" key="1">
    <source>
        <dbReference type="ARBA" id="ARBA00022723"/>
    </source>
</evidence>
<keyword evidence="1" id="KW-0479">Metal-binding</keyword>